<sequence>MAVAARTTSAFDAEVARAVEAVGASASDSLIDGLTDPIGAARALSERGAKPPLLRAVPALGTGSEGYGPTPADSVWIRPSGSSIRIAPLRLDAGGKAETAEVARVAITSRQLSCCESPACNRQRTHLSAWVVLAGGSADGARTPRDRWLVAEVRSLDAARAEAQVEAFAARLARVLGVPLETAHGTEPADAIAHRAVPERDGDRETVDDHPPPGVADLARFVLRTEGDYLVLRDHASIGPRTTAPRNVTIGSLLLAVSVPLWIQVARSLSAGQNGLAIGLGASAMLISLTAYAFLGVARFAVKYVALSSPLFWLAKDRIVVAPWVSRVGGIDLKPEGRFGAGIPLGELNGVHVRAAAGSWAVELDTEHGPIDVVAAPTEQVARHLAVIVSRAAASVRHPGGPSLKQRLRARARQQAEAHGGSAARGAAAR</sequence>
<reference evidence="3 4" key="1">
    <citation type="submission" date="2015-07" db="EMBL/GenBank/DDBJ databases">
        <title>Genome analysis of myxobacterium Chondromyces crocatus Cm c5 reveals a high potential for natural compound synthesis and the genetic basis for the loss of fruiting body formation.</title>
        <authorList>
            <person name="Zaburannyi N."/>
            <person name="Bunk B."/>
            <person name="Maier J."/>
            <person name="Overmann J."/>
            <person name="Mueller R."/>
        </authorList>
    </citation>
    <scope>NUCLEOTIDE SEQUENCE [LARGE SCALE GENOMIC DNA]</scope>
    <source>
        <strain evidence="3 4">Cm c5</strain>
    </source>
</reference>
<feature type="transmembrane region" description="Helical" evidence="2">
    <location>
        <begin position="277"/>
        <end position="302"/>
    </location>
</feature>
<keyword evidence="4" id="KW-1185">Reference proteome</keyword>
<keyword evidence="2" id="KW-0812">Transmembrane</keyword>
<dbReference type="KEGG" id="ccro:CMC5_064310"/>
<dbReference type="OrthoDB" id="5500060at2"/>
<evidence type="ECO:0000256" key="1">
    <source>
        <dbReference type="SAM" id="MobiDB-lite"/>
    </source>
</evidence>
<accession>A0A0K1ENN3</accession>
<feature type="transmembrane region" description="Helical" evidence="2">
    <location>
        <begin position="248"/>
        <end position="265"/>
    </location>
</feature>
<keyword evidence="2" id="KW-0472">Membrane</keyword>
<evidence type="ECO:0000313" key="4">
    <source>
        <dbReference type="Proteomes" id="UP000067626"/>
    </source>
</evidence>
<feature type="compositionally biased region" description="Low complexity" evidence="1">
    <location>
        <begin position="413"/>
        <end position="430"/>
    </location>
</feature>
<dbReference type="STRING" id="52.CMC5_064310"/>
<keyword evidence="2" id="KW-1133">Transmembrane helix</keyword>
<name>A0A0K1ENN3_CHOCO</name>
<dbReference type="Proteomes" id="UP000067626">
    <property type="component" value="Chromosome"/>
</dbReference>
<feature type="region of interest" description="Disordered" evidence="1">
    <location>
        <begin position="397"/>
        <end position="430"/>
    </location>
</feature>
<gene>
    <name evidence="3" type="ORF">CMC5_064310</name>
</gene>
<proteinExistence type="predicted"/>
<organism evidence="3 4">
    <name type="scientific">Chondromyces crocatus</name>
    <dbReference type="NCBI Taxonomy" id="52"/>
    <lineage>
        <taxon>Bacteria</taxon>
        <taxon>Pseudomonadati</taxon>
        <taxon>Myxococcota</taxon>
        <taxon>Polyangia</taxon>
        <taxon>Polyangiales</taxon>
        <taxon>Polyangiaceae</taxon>
        <taxon>Chondromyces</taxon>
    </lineage>
</organism>
<dbReference type="RefSeq" id="WP_050433872.1">
    <property type="nucleotide sequence ID" value="NZ_CP012159.1"/>
</dbReference>
<dbReference type="AlphaFoldDB" id="A0A0K1ENN3"/>
<protein>
    <submittedName>
        <fullName evidence="3">Uncharacterized protein</fullName>
    </submittedName>
</protein>
<evidence type="ECO:0000256" key="2">
    <source>
        <dbReference type="SAM" id="Phobius"/>
    </source>
</evidence>
<dbReference type="EMBL" id="CP012159">
    <property type="protein sequence ID" value="AKT42208.1"/>
    <property type="molecule type" value="Genomic_DNA"/>
</dbReference>
<evidence type="ECO:0000313" key="3">
    <source>
        <dbReference type="EMBL" id="AKT42208.1"/>
    </source>
</evidence>